<keyword evidence="1" id="KW-0812">Transmembrane</keyword>
<keyword evidence="1" id="KW-0472">Membrane</keyword>
<dbReference type="AlphaFoldDB" id="A0A0H3FSB1"/>
<evidence type="ECO:0000256" key="1">
    <source>
        <dbReference type="SAM" id="Phobius"/>
    </source>
</evidence>
<reference evidence="2 3" key="1">
    <citation type="journal article" date="2012" name="J. Bacteriol.">
        <title>Complete genome sequence of Enterobacter aerogenes KCTC 2190.</title>
        <authorList>
            <person name="Shin S.H."/>
            <person name="Kim S."/>
            <person name="Kim J.Y."/>
            <person name="Lee S."/>
            <person name="Um Y."/>
            <person name="Oh M.K."/>
            <person name="Kim Y.R."/>
            <person name="Lee J."/>
            <person name="Yang K.S."/>
        </authorList>
    </citation>
    <scope>NUCLEOTIDE SEQUENCE [LARGE SCALE GENOMIC DNA]</scope>
    <source>
        <strain evidence="2 3">KCTC 2190</strain>
    </source>
</reference>
<organism evidence="2 3">
    <name type="scientific">Klebsiella aerogenes (strain ATCC 13048 / DSM 30053 / CCUG 1429 / JCM 1235 / KCTC 2190 / NBRC 13534 / NCIMB 10102 / NCTC 10006 / CDC 819-56)</name>
    <name type="common">Enterobacter aerogenes</name>
    <dbReference type="NCBI Taxonomy" id="1028307"/>
    <lineage>
        <taxon>Bacteria</taxon>
        <taxon>Pseudomonadati</taxon>
        <taxon>Pseudomonadota</taxon>
        <taxon>Gammaproteobacteria</taxon>
        <taxon>Enterobacterales</taxon>
        <taxon>Enterobacteriaceae</taxon>
        <taxon>Klebsiella/Raoultella group</taxon>
        <taxon>Klebsiella</taxon>
    </lineage>
</organism>
<keyword evidence="1" id="KW-1133">Transmembrane helix</keyword>
<accession>A0A0H3FSB1</accession>
<dbReference type="HOGENOM" id="CLU_3389219_0_0_6"/>
<gene>
    <name evidence="2" type="ordered locus">EAE_18215</name>
</gene>
<protein>
    <submittedName>
        <fullName evidence="2">Uncharacterized protein</fullName>
    </submittedName>
</protein>
<dbReference type="EMBL" id="CP002824">
    <property type="protein sequence ID" value="AEG98550.1"/>
    <property type="molecule type" value="Genomic_DNA"/>
</dbReference>
<evidence type="ECO:0000313" key="3">
    <source>
        <dbReference type="Proteomes" id="UP000008881"/>
    </source>
</evidence>
<sequence>MIERVITLYIVSVYFNWLIYMSFIYLFVLLIG</sequence>
<feature type="transmembrane region" description="Helical" evidence="1">
    <location>
        <begin position="6"/>
        <end position="31"/>
    </location>
</feature>
<evidence type="ECO:0000313" key="2">
    <source>
        <dbReference type="EMBL" id="AEG98550.1"/>
    </source>
</evidence>
<dbReference type="KEGG" id="eae:EAE_18215"/>
<proteinExistence type="predicted"/>
<dbReference type="Proteomes" id="UP000008881">
    <property type="component" value="Chromosome"/>
</dbReference>
<keyword evidence="3" id="KW-1185">Reference proteome</keyword>
<name>A0A0H3FSB1_KLEAK</name>